<evidence type="ECO:0000313" key="1">
    <source>
        <dbReference type="EMBL" id="KAK3350346.1"/>
    </source>
</evidence>
<organism evidence="1 2">
    <name type="scientific">Lasiosphaeria hispida</name>
    <dbReference type="NCBI Taxonomy" id="260671"/>
    <lineage>
        <taxon>Eukaryota</taxon>
        <taxon>Fungi</taxon>
        <taxon>Dikarya</taxon>
        <taxon>Ascomycota</taxon>
        <taxon>Pezizomycotina</taxon>
        <taxon>Sordariomycetes</taxon>
        <taxon>Sordariomycetidae</taxon>
        <taxon>Sordariales</taxon>
        <taxon>Lasiosphaeriaceae</taxon>
        <taxon>Lasiosphaeria</taxon>
    </lineage>
</organism>
<reference evidence="1" key="2">
    <citation type="submission" date="2023-06" db="EMBL/GenBank/DDBJ databases">
        <authorList>
            <consortium name="Lawrence Berkeley National Laboratory"/>
            <person name="Haridas S."/>
            <person name="Hensen N."/>
            <person name="Bonometti L."/>
            <person name="Westerberg I."/>
            <person name="Brannstrom I.O."/>
            <person name="Guillou S."/>
            <person name="Cros-Aarteil S."/>
            <person name="Calhoun S."/>
            <person name="Kuo A."/>
            <person name="Mondo S."/>
            <person name="Pangilinan J."/>
            <person name="Riley R."/>
            <person name="Labutti K."/>
            <person name="Andreopoulos B."/>
            <person name="Lipzen A."/>
            <person name="Chen C."/>
            <person name="Yanf M."/>
            <person name="Daum C."/>
            <person name="Ng V."/>
            <person name="Clum A."/>
            <person name="Steindorff A."/>
            <person name="Ohm R."/>
            <person name="Martin F."/>
            <person name="Silar P."/>
            <person name="Natvig D."/>
            <person name="Lalanne C."/>
            <person name="Gautier V."/>
            <person name="Ament-Velasquez S.L."/>
            <person name="Kruys A."/>
            <person name="Hutchinson M.I."/>
            <person name="Powell A.J."/>
            <person name="Barry K."/>
            <person name="Miller A.N."/>
            <person name="Grigoriev I.V."/>
            <person name="Debuchy R."/>
            <person name="Gladieux P."/>
            <person name="Thoren M.H."/>
            <person name="Johannesson H."/>
        </authorList>
    </citation>
    <scope>NUCLEOTIDE SEQUENCE</scope>
    <source>
        <strain evidence="1">CBS 955.72</strain>
    </source>
</reference>
<dbReference type="Gene3D" id="3.40.50.720">
    <property type="entry name" value="NAD(P)-binding Rossmann-like Domain"/>
    <property type="match status" value="1"/>
</dbReference>
<gene>
    <name evidence="1" type="ORF">B0T25DRAFT_633478</name>
</gene>
<protein>
    <submittedName>
        <fullName evidence="1">Uncharacterized protein</fullName>
    </submittedName>
</protein>
<dbReference type="Proteomes" id="UP001275084">
    <property type="component" value="Unassembled WGS sequence"/>
</dbReference>
<dbReference type="SUPFAM" id="SSF51735">
    <property type="entry name" value="NAD(P)-binding Rossmann-fold domains"/>
    <property type="match status" value="1"/>
</dbReference>
<proteinExistence type="predicted"/>
<dbReference type="EMBL" id="JAUIQD010000005">
    <property type="protein sequence ID" value="KAK3350346.1"/>
    <property type="molecule type" value="Genomic_DNA"/>
</dbReference>
<reference evidence="1" key="1">
    <citation type="journal article" date="2023" name="Mol. Phylogenet. Evol.">
        <title>Genome-scale phylogeny and comparative genomics of the fungal order Sordariales.</title>
        <authorList>
            <person name="Hensen N."/>
            <person name="Bonometti L."/>
            <person name="Westerberg I."/>
            <person name="Brannstrom I.O."/>
            <person name="Guillou S."/>
            <person name="Cros-Aarteil S."/>
            <person name="Calhoun S."/>
            <person name="Haridas S."/>
            <person name="Kuo A."/>
            <person name="Mondo S."/>
            <person name="Pangilinan J."/>
            <person name="Riley R."/>
            <person name="LaButti K."/>
            <person name="Andreopoulos B."/>
            <person name="Lipzen A."/>
            <person name="Chen C."/>
            <person name="Yan M."/>
            <person name="Daum C."/>
            <person name="Ng V."/>
            <person name="Clum A."/>
            <person name="Steindorff A."/>
            <person name="Ohm R.A."/>
            <person name="Martin F."/>
            <person name="Silar P."/>
            <person name="Natvig D.O."/>
            <person name="Lalanne C."/>
            <person name="Gautier V."/>
            <person name="Ament-Velasquez S.L."/>
            <person name="Kruys A."/>
            <person name="Hutchinson M.I."/>
            <person name="Powell A.J."/>
            <person name="Barry K."/>
            <person name="Miller A.N."/>
            <person name="Grigoriev I.V."/>
            <person name="Debuchy R."/>
            <person name="Gladieux P."/>
            <person name="Hiltunen Thoren M."/>
            <person name="Johannesson H."/>
        </authorList>
    </citation>
    <scope>NUCLEOTIDE SEQUENCE</scope>
    <source>
        <strain evidence="1">CBS 955.72</strain>
    </source>
</reference>
<keyword evidence="2" id="KW-1185">Reference proteome</keyword>
<dbReference type="AlphaFoldDB" id="A0AAJ0HGS6"/>
<sequence length="218" mass="23842">MRAALHRVAGPKEVHPDNLPGRTAVVIGGAFGIGYEISGALAQAGAMVNRKEEQADDAMHNIKQKSPDAYIDWKECVGNLGQVRISSSLERRGEEGHTTTSITPDVDQEEISQIFTSAFHHETNLSPHILLTENGYIGRTGQQVQEGDELCVLLSCMVPMVLRLLAGHYELVSDSYVGEKLLLPSEKGRKEQKSSNCASGTTWEDVVDKAKTQRMAIQ</sequence>
<name>A0AAJ0HGS6_9PEZI</name>
<dbReference type="InterPro" id="IPR036291">
    <property type="entry name" value="NAD(P)-bd_dom_sf"/>
</dbReference>
<evidence type="ECO:0000313" key="2">
    <source>
        <dbReference type="Proteomes" id="UP001275084"/>
    </source>
</evidence>
<comment type="caution">
    <text evidence="1">The sequence shown here is derived from an EMBL/GenBank/DDBJ whole genome shotgun (WGS) entry which is preliminary data.</text>
</comment>
<accession>A0AAJ0HGS6</accession>